<evidence type="ECO:0000256" key="1">
    <source>
        <dbReference type="ARBA" id="ARBA00005417"/>
    </source>
</evidence>
<dbReference type="EMBL" id="JAAXKZ010000006">
    <property type="protein sequence ID" value="NMH90570.1"/>
    <property type="molecule type" value="Genomic_DNA"/>
</dbReference>
<evidence type="ECO:0000256" key="5">
    <source>
        <dbReference type="ARBA" id="ARBA00022970"/>
    </source>
</evidence>
<protein>
    <submittedName>
        <fullName evidence="7">ABC transporter ATP-binding protein</fullName>
    </submittedName>
</protein>
<dbReference type="PANTHER" id="PTHR43820:SF4">
    <property type="entry name" value="HIGH-AFFINITY BRANCHED-CHAIN AMINO ACID TRANSPORT ATP-BINDING PROTEIN LIVF"/>
    <property type="match status" value="1"/>
</dbReference>
<evidence type="ECO:0000256" key="2">
    <source>
        <dbReference type="ARBA" id="ARBA00022448"/>
    </source>
</evidence>
<keyword evidence="8" id="KW-1185">Reference proteome</keyword>
<dbReference type="PROSITE" id="PS00211">
    <property type="entry name" value="ABC_TRANSPORTER_1"/>
    <property type="match status" value="1"/>
</dbReference>
<evidence type="ECO:0000256" key="3">
    <source>
        <dbReference type="ARBA" id="ARBA00022741"/>
    </source>
</evidence>
<keyword evidence="5" id="KW-0029">Amino-acid transport</keyword>
<dbReference type="InterPro" id="IPR017871">
    <property type="entry name" value="ABC_transporter-like_CS"/>
</dbReference>
<dbReference type="SUPFAM" id="SSF52540">
    <property type="entry name" value="P-loop containing nucleoside triphosphate hydrolases"/>
    <property type="match status" value="1"/>
</dbReference>
<gene>
    <name evidence="7" type="ORF">HF519_03020</name>
</gene>
<organism evidence="7 8">
    <name type="scientific">Pseudonocardia bannensis</name>
    <dbReference type="NCBI Taxonomy" id="630973"/>
    <lineage>
        <taxon>Bacteria</taxon>
        <taxon>Bacillati</taxon>
        <taxon>Actinomycetota</taxon>
        <taxon>Actinomycetes</taxon>
        <taxon>Pseudonocardiales</taxon>
        <taxon>Pseudonocardiaceae</taxon>
        <taxon>Pseudonocardia</taxon>
    </lineage>
</organism>
<reference evidence="7 8" key="1">
    <citation type="submission" date="2020-04" db="EMBL/GenBank/DDBJ databases">
        <authorList>
            <person name="Klaysubun C."/>
            <person name="Duangmal K."/>
            <person name="Lipun K."/>
        </authorList>
    </citation>
    <scope>NUCLEOTIDE SEQUENCE [LARGE SCALE GENOMIC DNA]</scope>
    <source>
        <strain evidence="7 8">DSM 45300</strain>
    </source>
</reference>
<accession>A0A848DDA2</accession>
<dbReference type="Gene3D" id="3.40.50.300">
    <property type="entry name" value="P-loop containing nucleotide triphosphate hydrolases"/>
    <property type="match status" value="1"/>
</dbReference>
<dbReference type="GO" id="GO:0015807">
    <property type="term" value="P:L-amino acid transport"/>
    <property type="evidence" value="ECO:0007669"/>
    <property type="project" value="TreeGrafter"/>
</dbReference>
<keyword evidence="4 7" id="KW-0067">ATP-binding</keyword>
<evidence type="ECO:0000313" key="8">
    <source>
        <dbReference type="Proteomes" id="UP000586918"/>
    </source>
</evidence>
<keyword evidence="2" id="KW-0813">Transport</keyword>
<dbReference type="GO" id="GO:0005524">
    <property type="term" value="F:ATP binding"/>
    <property type="evidence" value="ECO:0007669"/>
    <property type="project" value="UniProtKB-KW"/>
</dbReference>
<dbReference type="InterPro" id="IPR052156">
    <property type="entry name" value="BCAA_Transport_ATP-bd_LivF"/>
</dbReference>
<evidence type="ECO:0000256" key="4">
    <source>
        <dbReference type="ARBA" id="ARBA00022840"/>
    </source>
</evidence>
<dbReference type="SMART" id="SM00382">
    <property type="entry name" value="AAA"/>
    <property type="match status" value="1"/>
</dbReference>
<dbReference type="InterPro" id="IPR003593">
    <property type="entry name" value="AAA+_ATPase"/>
</dbReference>
<dbReference type="RefSeq" id="WP_169410070.1">
    <property type="nucleotide sequence ID" value="NZ_JAAXKZ010000006.1"/>
</dbReference>
<keyword evidence="3" id="KW-0547">Nucleotide-binding</keyword>
<evidence type="ECO:0000259" key="6">
    <source>
        <dbReference type="PROSITE" id="PS50893"/>
    </source>
</evidence>
<dbReference type="Pfam" id="PF00005">
    <property type="entry name" value="ABC_tran"/>
    <property type="match status" value="1"/>
</dbReference>
<dbReference type="GO" id="GO:0015658">
    <property type="term" value="F:branched-chain amino acid transmembrane transporter activity"/>
    <property type="evidence" value="ECO:0007669"/>
    <property type="project" value="TreeGrafter"/>
</dbReference>
<sequence length="253" mass="26299">MTGTETSPRVDGGTPADSPRALLDISGLCAGYGKHVVLDGVSLRVGQGEFVALLGHNGAGKTTLLRSIVGLVQPRSGRVLFGGADLTGQSAAAIIASGIALVPQGHGVFPSLSIAENLALAGSVGTRGRSAAGEVRDFVLGLFPLLTERPRARAGSLSGGQRQMLAIAMALMAKPRLVLLDEPSTGLAPLLVDEVLAAVKQINRELGTSVLLVEQDIRRTLVHADRVYVIKLGAPAFDGTPEEMHEQDWSGLF</sequence>
<dbReference type="Proteomes" id="UP000586918">
    <property type="component" value="Unassembled WGS sequence"/>
</dbReference>
<dbReference type="AlphaFoldDB" id="A0A848DDA2"/>
<dbReference type="PROSITE" id="PS50893">
    <property type="entry name" value="ABC_TRANSPORTER_2"/>
    <property type="match status" value="1"/>
</dbReference>
<name>A0A848DDA2_9PSEU</name>
<proteinExistence type="inferred from homology"/>
<dbReference type="InterPro" id="IPR003439">
    <property type="entry name" value="ABC_transporter-like_ATP-bd"/>
</dbReference>
<dbReference type="InterPro" id="IPR027417">
    <property type="entry name" value="P-loop_NTPase"/>
</dbReference>
<dbReference type="GO" id="GO:0016887">
    <property type="term" value="F:ATP hydrolysis activity"/>
    <property type="evidence" value="ECO:0007669"/>
    <property type="project" value="InterPro"/>
</dbReference>
<evidence type="ECO:0000313" key="7">
    <source>
        <dbReference type="EMBL" id="NMH90570.1"/>
    </source>
</evidence>
<feature type="domain" description="ABC transporter" evidence="6">
    <location>
        <begin position="23"/>
        <end position="253"/>
    </location>
</feature>
<comment type="similarity">
    <text evidence="1">Belongs to the ABC transporter superfamily.</text>
</comment>
<comment type="caution">
    <text evidence="7">The sequence shown here is derived from an EMBL/GenBank/DDBJ whole genome shotgun (WGS) entry which is preliminary data.</text>
</comment>
<dbReference type="CDD" id="cd03224">
    <property type="entry name" value="ABC_TM1139_LivF_branched"/>
    <property type="match status" value="1"/>
</dbReference>
<dbReference type="PANTHER" id="PTHR43820">
    <property type="entry name" value="HIGH-AFFINITY BRANCHED-CHAIN AMINO ACID TRANSPORT ATP-BINDING PROTEIN LIVF"/>
    <property type="match status" value="1"/>
</dbReference>